<accession>A0A375IT99</accession>
<reference evidence="1 2" key="1">
    <citation type="submission" date="2018-01" db="EMBL/GenBank/DDBJ databases">
        <authorList>
            <person name="Gaut B.S."/>
            <person name="Morton B.R."/>
            <person name="Clegg M.T."/>
            <person name="Duvall M.R."/>
        </authorList>
    </citation>
    <scope>NUCLEOTIDE SEQUENCE [LARGE SCALE GENOMIC DNA]</scope>
    <source>
        <strain evidence="1">Cupriavidus taiwanensis LMG 19425</strain>
        <plasmid evidence="2">Plasmid iii</plasmid>
    </source>
</reference>
<dbReference type="Proteomes" id="UP000255505">
    <property type="component" value="Plasmid III"/>
</dbReference>
<geneLocation type="plasmid" evidence="1">
    <name>III</name>
</geneLocation>
<organism evidence="1 2">
    <name type="scientific">Cupriavidus taiwanensis</name>
    <dbReference type="NCBI Taxonomy" id="164546"/>
    <lineage>
        <taxon>Bacteria</taxon>
        <taxon>Pseudomonadati</taxon>
        <taxon>Pseudomonadota</taxon>
        <taxon>Betaproteobacteria</taxon>
        <taxon>Burkholderiales</taxon>
        <taxon>Burkholderiaceae</taxon>
        <taxon>Cupriavidus</taxon>
    </lineage>
</organism>
<sequence>MSMYRCHFRRLRRLSNGLRYIPAIQQAFGCVRCYWKKQKVWLVLTRRSLTDERCPGSHKRRQLYSLS</sequence>
<evidence type="ECO:0000313" key="2">
    <source>
        <dbReference type="Proteomes" id="UP000255505"/>
    </source>
</evidence>
<proteinExistence type="predicted"/>
<name>A0A375IT99_9BURK</name>
<gene>
    <name evidence="1" type="ORF">CT19425_P30179</name>
</gene>
<evidence type="ECO:0000313" key="1">
    <source>
        <dbReference type="EMBL" id="SPK77330.1"/>
    </source>
</evidence>
<dbReference type="AlphaFoldDB" id="A0A375IT99"/>
<keyword evidence="1" id="KW-0614">Plasmid</keyword>
<dbReference type="EMBL" id="LT991978">
    <property type="protein sequence ID" value="SPK77330.1"/>
    <property type="molecule type" value="Genomic_DNA"/>
</dbReference>
<protein>
    <submittedName>
        <fullName evidence="1">Uncharacterized protein</fullName>
    </submittedName>
</protein>